<dbReference type="Proteomes" id="UP000886005">
    <property type="component" value="Unassembled WGS sequence"/>
</dbReference>
<dbReference type="InterPro" id="IPR036691">
    <property type="entry name" value="Endo/exonu/phosph_ase_sf"/>
</dbReference>
<organism evidence="3">
    <name type="scientific">Caldithrix abyssi</name>
    <dbReference type="NCBI Taxonomy" id="187145"/>
    <lineage>
        <taxon>Bacteria</taxon>
        <taxon>Pseudomonadati</taxon>
        <taxon>Calditrichota</taxon>
        <taxon>Calditrichia</taxon>
        <taxon>Calditrichales</taxon>
        <taxon>Calditrichaceae</taxon>
        <taxon>Caldithrix</taxon>
    </lineage>
</organism>
<dbReference type="SUPFAM" id="SSF56219">
    <property type="entry name" value="DNase I-like"/>
    <property type="match status" value="1"/>
</dbReference>
<feature type="domain" description="Endonuclease/exonuclease/phosphatase" evidence="2">
    <location>
        <begin position="28"/>
        <end position="300"/>
    </location>
</feature>
<comment type="caution">
    <text evidence="3">The sequence shown here is derived from an EMBL/GenBank/DDBJ whole genome shotgun (WGS) entry which is preliminary data.</text>
</comment>
<accession>A0A7V1PUA8</accession>
<protein>
    <recommendedName>
        <fullName evidence="2">Endonuclease/exonuclease/phosphatase domain-containing protein</fullName>
    </recommendedName>
</protein>
<evidence type="ECO:0000256" key="1">
    <source>
        <dbReference type="SAM" id="SignalP"/>
    </source>
</evidence>
<gene>
    <name evidence="3" type="ORF">ENJ10_06350</name>
</gene>
<reference evidence="3" key="1">
    <citation type="journal article" date="2020" name="mSystems">
        <title>Genome- and Community-Level Interaction Insights into Carbon Utilization and Element Cycling Functions of Hydrothermarchaeota in Hydrothermal Sediment.</title>
        <authorList>
            <person name="Zhou Z."/>
            <person name="Liu Y."/>
            <person name="Xu W."/>
            <person name="Pan J."/>
            <person name="Luo Z.H."/>
            <person name="Li M."/>
        </authorList>
    </citation>
    <scope>NUCLEOTIDE SEQUENCE [LARGE SCALE GENOMIC DNA]</scope>
    <source>
        <strain evidence="3">HyVt-456</strain>
    </source>
</reference>
<dbReference type="Pfam" id="PF03372">
    <property type="entry name" value="Exo_endo_phos"/>
    <property type="match status" value="1"/>
</dbReference>
<proteinExistence type="predicted"/>
<evidence type="ECO:0000259" key="2">
    <source>
        <dbReference type="Pfam" id="PF03372"/>
    </source>
</evidence>
<dbReference type="GO" id="GO:0003824">
    <property type="term" value="F:catalytic activity"/>
    <property type="evidence" value="ECO:0007669"/>
    <property type="project" value="InterPro"/>
</dbReference>
<dbReference type="InterPro" id="IPR005135">
    <property type="entry name" value="Endo/exonuclease/phosphatase"/>
</dbReference>
<dbReference type="Gene3D" id="3.60.10.10">
    <property type="entry name" value="Endonuclease/exonuclease/phosphatase"/>
    <property type="match status" value="1"/>
</dbReference>
<evidence type="ECO:0000313" key="3">
    <source>
        <dbReference type="EMBL" id="HED10290.1"/>
    </source>
</evidence>
<feature type="signal peptide" evidence="1">
    <location>
        <begin position="1"/>
        <end position="18"/>
    </location>
</feature>
<name>A0A7V1PUA8_CALAY</name>
<sequence>MRYTKWFLFLLLAFSLQGQDTARYMDVATFNIEWFPCKDDGEMMKKYDINLSHPPRGNATDVKALFNMLSKMDLELLAVEEIVDTKMFADSARHYMGGEYKFIYAPGRGSQKVGFLYNSKKLQLIGAPQVYNDLLLKPDSYLRPAFRAYFKSIPDGFDFHAIVVHLKASPRGWGQREKQWQVLKEILSDLPEETQDDDIILLGDMNNVTEARENEFLPVLEPLGFYWVTQELNGMPSNYWMADWKNKRIQASLIDQIFVSADARVEYIEGSVHVGGMCASAFDNYYDGEFPRYYETISDHCPVIARFRVDRDDD</sequence>
<feature type="chain" id="PRO_5030739942" description="Endonuclease/exonuclease/phosphatase domain-containing protein" evidence="1">
    <location>
        <begin position="19"/>
        <end position="314"/>
    </location>
</feature>
<dbReference type="AlphaFoldDB" id="A0A7V1PUA8"/>
<dbReference type="EMBL" id="DRLD01000175">
    <property type="protein sequence ID" value="HED10290.1"/>
    <property type="molecule type" value="Genomic_DNA"/>
</dbReference>
<keyword evidence="1" id="KW-0732">Signal</keyword>